<evidence type="ECO:0000256" key="2">
    <source>
        <dbReference type="ARBA" id="ARBA00023125"/>
    </source>
</evidence>
<evidence type="ECO:0000313" key="6">
    <source>
        <dbReference type="EMBL" id="GEM03642.1"/>
    </source>
</evidence>
<name>A0A1I6R2A5_9BACI</name>
<dbReference type="Proteomes" id="UP000321773">
    <property type="component" value="Unassembled WGS sequence"/>
</dbReference>
<keyword evidence="2 7" id="KW-0238">DNA-binding</keyword>
<sequence length="240" mass="27845">MKIQEVSTLTGLTKRTLHHYDKIGLLSPAKCHQSGYRDYSDDDLNQLQSILFYKTLGLSLTDIKRILEGDHDRLTTLEKQKQALMKKHTQLTEMIKTIDQTILHEKEGKHMSNEEKFKGFDFNNTEYDEEATQLYGKEAVLTAKANVKNGKVSQEQMHDSFKHLATLRHLAPTSEEAQSGIKVWVDQLNRIYPYTKDMLIGVAQLYTMDERFTENMDQYGEGLAQFMQEAMIYYAEHQLK</sequence>
<keyword evidence="3" id="KW-0010">Activator</keyword>
<reference evidence="7 8" key="1">
    <citation type="submission" date="2016-10" db="EMBL/GenBank/DDBJ databases">
        <authorList>
            <person name="de Groot N.N."/>
        </authorList>
    </citation>
    <scope>NUCLEOTIDE SEQUENCE [LARGE SCALE GENOMIC DNA]</scope>
    <source>
        <strain evidence="7 8">DSM 17074</strain>
    </source>
</reference>
<dbReference type="AlphaFoldDB" id="A0A1I6R2A5"/>
<protein>
    <submittedName>
        <fullName evidence="7">DNA-binding transcriptional regulator, MerR family</fullName>
    </submittedName>
    <submittedName>
        <fullName evidence="6">MerR family transcriptional regulator</fullName>
    </submittedName>
</protein>
<dbReference type="GO" id="GO:0003677">
    <property type="term" value="F:DNA binding"/>
    <property type="evidence" value="ECO:0007669"/>
    <property type="project" value="UniProtKB-KW"/>
</dbReference>
<dbReference type="InterPro" id="IPR000551">
    <property type="entry name" value="MerR-type_HTH_dom"/>
</dbReference>
<keyword evidence="4" id="KW-0804">Transcription</keyword>
<dbReference type="STRING" id="306541.SAMN05421668_10545"/>
<dbReference type="RefSeq" id="WP_062321510.1">
    <property type="nucleotide sequence ID" value="NZ_BJWJ01000004.1"/>
</dbReference>
<keyword evidence="1" id="KW-0805">Transcription regulation</keyword>
<dbReference type="SUPFAM" id="SSF89082">
    <property type="entry name" value="Antibiotic binding domain of TipA-like multidrug resistance regulators"/>
    <property type="match status" value="1"/>
</dbReference>
<dbReference type="PROSITE" id="PS50937">
    <property type="entry name" value="HTH_MERR_2"/>
    <property type="match status" value="1"/>
</dbReference>
<evidence type="ECO:0000313" key="8">
    <source>
        <dbReference type="Proteomes" id="UP000199139"/>
    </source>
</evidence>
<dbReference type="InterPro" id="IPR047057">
    <property type="entry name" value="MerR_fam"/>
</dbReference>
<keyword evidence="9" id="KW-1185">Reference proteome</keyword>
<dbReference type="Gene3D" id="1.10.490.50">
    <property type="entry name" value="Antibiotic binding domain of TipA-like multidrug resistance regulators"/>
    <property type="match status" value="1"/>
</dbReference>
<dbReference type="GO" id="GO:0003700">
    <property type="term" value="F:DNA-binding transcription factor activity"/>
    <property type="evidence" value="ECO:0007669"/>
    <property type="project" value="InterPro"/>
</dbReference>
<organism evidence="7 8">
    <name type="scientific">Halolactibacillus miurensis</name>
    <dbReference type="NCBI Taxonomy" id="306541"/>
    <lineage>
        <taxon>Bacteria</taxon>
        <taxon>Bacillati</taxon>
        <taxon>Bacillota</taxon>
        <taxon>Bacilli</taxon>
        <taxon>Bacillales</taxon>
        <taxon>Bacillaceae</taxon>
        <taxon>Halolactibacillus</taxon>
    </lineage>
</organism>
<reference evidence="6 9" key="2">
    <citation type="submission" date="2019-07" db="EMBL/GenBank/DDBJ databases">
        <title>Whole genome shotgun sequence of Halolactibacillus miurensis NBRC 100873.</title>
        <authorList>
            <person name="Hosoyama A."/>
            <person name="Uohara A."/>
            <person name="Ohji S."/>
            <person name="Ichikawa N."/>
        </authorList>
    </citation>
    <scope>NUCLEOTIDE SEQUENCE [LARGE SCALE GENOMIC DNA]</scope>
    <source>
        <strain evidence="6 9">NBRC 100873</strain>
    </source>
</reference>
<feature type="domain" description="HTH merR-type" evidence="5">
    <location>
        <begin position="1"/>
        <end position="69"/>
    </location>
</feature>
<dbReference type="SUPFAM" id="SSF46955">
    <property type="entry name" value="Putative DNA-binding domain"/>
    <property type="match status" value="1"/>
</dbReference>
<dbReference type="Pfam" id="PF07739">
    <property type="entry name" value="TipAS"/>
    <property type="match status" value="1"/>
</dbReference>
<dbReference type="EMBL" id="FPAI01000005">
    <property type="protein sequence ID" value="SFS58805.1"/>
    <property type="molecule type" value="Genomic_DNA"/>
</dbReference>
<dbReference type="Proteomes" id="UP000199139">
    <property type="component" value="Unassembled WGS sequence"/>
</dbReference>
<dbReference type="InterPro" id="IPR009061">
    <property type="entry name" value="DNA-bd_dom_put_sf"/>
</dbReference>
<dbReference type="Pfam" id="PF13411">
    <property type="entry name" value="MerR_1"/>
    <property type="match status" value="1"/>
</dbReference>
<evidence type="ECO:0000313" key="7">
    <source>
        <dbReference type="EMBL" id="SFS58805.1"/>
    </source>
</evidence>
<evidence type="ECO:0000256" key="4">
    <source>
        <dbReference type="ARBA" id="ARBA00023163"/>
    </source>
</evidence>
<accession>A0A1I6R2A5</accession>
<gene>
    <name evidence="6" type="primary">tipA</name>
    <name evidence="6" type="ORF">HMI01_06300</name>
    <name evidence="7" type="ORF">SAMN05421668_10545</name>
</gene>
<dbReference type="Gene3D" id="1.10.1660.10">
    <property type="match status" value="1"/>
</dbReference>
<evidence type="ECO:0000256" key="1">
    <source>
        <dbReference type="ARBA" id="ARBA00023015"/>
    </source>
</evidence>
<dbReference type="PANTHER" id="PTHR30204:SF90">
    <property type="entry name" value="HTH-TYPE TRANSCRIPTIONAL ACTIVATOR MTA"/>
    <property type="match status" value="1"/>
</dbReference>
<dbReference type="InterPro" id="IPR012925">
    <property type="entry name" value="TipAS_dom"/>
</dbReference>
<dbReference type="CDD" id="cd01106">
    <property type="entry name" value="HTH_TipAL-Mta"/>
    <property type="match status" value="1"/>
</dbReference>
<proteinExistence type="predicted"/>
<dbReference type="PANTHER" id="PTHR30204">
    <property type="entry name" value="REDOX-CYCLING DRUG-SENSING TRANSCRIPTIONAL ACTIVATOR SOXR"/>
    <property type="match status" value="1"/>
</dbReference>
<dbReference type="SMART" id="SM00422">
    <property type="entry name" value="HTH_MERR"/>
    <property type="match status" value="1"/>
</dbReference>
<dbReference type="EMBL" id="BJWJ01000004">
    <property type="protein sequence ID" value="GEM03642.1"/>
    <property type="molecule type" value="Genomic_DNA"/>
</dbReference>
<evidence type="ECO:0000259" key="5">
    <source>
        <dbReference type="PROSITE" id="PS50937"/>
    </source>
</evidence>
<dbReference type="InterPro" id="IPR036244">
    <property type="entry name" value="TipA-like_antibiotic-bd"/>
</dbReference>
<evidence type="ECO:0000256" key="3">
    <source>
        <dbReference type="ARBA" id="ARBA00023159"/>
    </source>
</evidence>
<dbReference type="OrthoDB" id="9814833at2"/>
<evidence type="ECO:0000313" key="9">
    <source>
        <dbReference type="Proteomes" id="UP000321773"/>
    </source>
</evidence>